<feature type="compositionally biased region" description="Basic residues" evidence="1">
    <location>
        <begin position="72"/>
        <end position="88"/>
    </location>
</feature>
<evidence type="ECO:0000313" key="3">
    <source>
        <dbReference type="Proteomes" id="UP000318681"/>
    </source>
</evidence>
<dbReference type="EMBL" id="VNIM01000045">
    <property type="protein sequence ID" value="TVV73590.1"/>
    <property type="molecule type" value="Genomic_DNA"/>
</dbReference>
<accession>A0A558R2J5</accession>
<dbReference type="RefSeq" id="WP_145151962.1">
    <property type="nucleotide sequence ID" value="NZ_VNIM01000045.1"/>
</dbReference>
<name>A0A558R2J5_9SPHN</name>
<dbReference type="AlphaFoldDB" id="A0A558R2J5"/>
<gene>
    <name evidence="2" type="ORF">FOY91_11875</name>
</gene>
<evidence type="ECO:0000313" key="2">
    <source>
        <dbReference type="EMBL" id="TVV73590.1"/>
    </source>
</evidence>
<keyword evidence="3" id="KW-1185">Reference proteome</keyword>
<reference evidence="2 3" key="1">
    <citation type="submission" date="2019-07" db="EMBL/GenBank/DDBJ databases">
        <title>Sphingomonas solaris sp. nov., isolated from a solar panel from Boston, Massachusetts.</title>
        <authorList>
            <person name="Tanner K."/>
            <person name="Pascual J."/>
            <person name="Mancuso C."/>
            <person name="Pereto J."/>
            <person name="Khalil A."/>
            <person name="Vilanova C."/>
        </authorList>
    </citation>
    <scope>NUCLEOTIDE SEQUENCE [LARGE SCALE GENOMIC DNA]</scope>
    <source>
        <strain evidence="2 3">R4DWN</strain>
    </source>
</reference>
<protein>
    <submittedName>
        <fullName evidence="2">Uncharacterized protein</fullName>
    </submittedName>
</protein>
<organism evidence="2 3">
    <name type="scientific">Alterirhizorhabdus solaris</name>
    <dbReference type="NCBI Taxonomy" id="2529389"/>
    <lineage>
        <taxon>Bacteria</taxon>
        <taxon>Pseudomonadati</taxon>
        <taxon>Pseudomonadota</taxon>
        <taxon>Alphaproteobacteria</taxon>
        <taxon>Sphingomonadales</taxon>
        <taxon>Rhizorhabdaceae</taxon>
        <taxon>Alterirhizorhabdus</taxon>
    </lineage>
</organism>
<evidence type="ECO:0000256" key="1">
    <source>
        <dbReference type="SAM" id="MobiDB-lite"/>
    </source>
</evidence>
<dbReference type="Proteomes" id="UP000318681">
    <property type="component" value="Unassembled WGS sequence"/>
</dbReference>
<feature type="region of interest" description="Disordered" evidence="1">
    <location>
        <begin position="62"/>
        <end position="88"/>
    </location>
</feature>
<comment type="caution">
    <text evidence="2">The sequence shown here is derived from an EMBL/GenBank/DDBJ whole genome shotgun (WGS) entry which is preliminary data.</text>
</comment>
<sequence length="88" mass="10257">MWWLLGTGFLILAFAGLGYFVMVRAVVGEMSAEQEAEAPPMRPQTLGYRFLLRWDQTRKLTDKSAGDAARRAAARRKARRSLRRREWW</sequence>
<proteinExistence type="predicted"/>